<reference evidence="9 10" key="1">
    <citation type="journal article" date="2010" name="Cell">
        <title>The genome of Naegleria gruberi illuminates early eukaryotic versatility.</title>
        <authorList>
            <person name="Fritz-Laylin L.K."/>
            <person name="Prochnik S.E."/>
            <person name="Ginger M.L."/>
            <person name="Dacks J.B."/>
            <person name="Carpenter M.L."/>
            <person name="Field M.C."/>
            <person name="Kuo A."/>
            <person name="Paredez A."/>
            <person name="Chapman J."/>
            <person name="Pham J."/>
            <person name="Shu S."/>
            <person name="Neupane R."/>
            <person name="Cipriano M."/>
            <person name="Mancuso J."/>
            <person name="Tu H."/>
            <person name="Salamov A."/>
            <person name="Lindquist E."/>
            <person name="Shapiro H."/>
            <person name="Lucas S."/>
            <person name="Grigoriev I.V."/>
            <person name="Cande W.Z."/>
            <person name="Fulton C."/>
            <person name="Rokhsar D.S."/>
            <person name="Dawson S.C."/>
        </authorList>
    </citation>
    <scope>NUCLEOTIDE SEQUENCE [LARGE SCALE GENOMIC DNA]</scope>
    <source>
        <strain evidence="9 10">NEG-M</strain>
    </source>
</reference>
<dbReference type="VEuPathDB" id="AmoebaDB:NAEGRDRAFT_74589"/>
<feature type="domain" description="Glucose-methanol-choline oxidoreductase N-terminal" evidence="8">
    <location>
        <begin position="330"/>
        <end position="344"/>
    </location>
</feature>
<dbReference type="PANTHER" id="PTHR11552:SF147">
    <property type="entry name" value="CHOLINE DEHYDROGENASE, MITOCHONDRIAL"/>
    <property type="match status" value="1"/>
</dbReference>
<dbReference type="Proteomes" id="UP000006671">
    <property type="component" value="Unassembled WGS sequence"/>
</dbReference>
<keyword evidence="10" id="KW-1185">Reference proteome</keyword>
<dbReference type="PIRSF" id="PIRSF000137">
    <property type="entry name" value="Alcohol_oxidase"/>
    <property type="match status" value="1"/>
</dbReference>
<sequence length="538" mass="61179">MSILGTLFRTTLFLLFSLFLIFTFLYSHVWFPDRLSEQHERFQNHQDPKEFDFIIVGSGSAGSVLANRLSQNVNHSVLLLEAGKSDNTPLAKFTPLYLFMLKSVHDWQYYTIGEESEINPKHLLKKMFWPRGKILGGSSSMNAMIYMRGSPQDYDTWNECEFGGKSKIWNFEHVLKYFKKSEAQQGPAEIFSDEYHGRNGEWIVKEQGETFSIIEPVVKAMSQVLSIPIVRDLNNPKITHSKDNSQSDFVEYGAVGTTQIHSLHGRRFSTADAFLNDTVLKRPNLFVRTEALATNILFEGNKAVGVRYFDRRKKAYVEKRVRKEVILSGGAINSPQLLMLSGIGDSKELSKHNITTIVDNKNVGKHLHDHLAIHVPYYISWDYDSVLSVLFKPNEIYKVLFEGSGVLGTNGIGLNGLLKTKVCKNELVNSYPPSLWDVKNQQCYNKHHCDSHDIQVHNTPTVMENSETLHLHQHGFTFIPLLLQPKSRGGLKLKSNNPFVAPIIDSNFVGHKHDKETMAEAIRSASLDGYYQELANRN</sequence>
<keyword evidence="4 5" id="KW-0274">FAD</keyword>
<dbReference type="PROSITE" id="PS00623">
    <property type="entry name" value="GMC_OXRED_1"/>
    <property type="match status" value="1"/>
</dbReference>
<comment type="cofactor">
    <cofactor evidence="1">
        <name>FAD</name>
        <dbReference type="ChEBI" id="CHEBI:57692"/>
    </cofactor>
</comment>
<dbReference type="SUPFAM" id="SSF54373">
    <property type="entry name" value="FAD-linked reductases, C-terminal domain"/>
    <property type="match status" value="1"/>
</dbReference>
<evidence type="ECO:0000259" key="7">
    <source>
        <dbReference type="PROSITE" id="PS00623"/>
    </source>
</evidence>
<dbReference type="PANTHER" id="PTHR11552">
    <property type="entry name" value="GLUCOSE-METHANOL-CHOLINE GMC OXIDOREDUCTASE"/>
    <property type="match status" value="1"/>
</dbReference>
<evidence type="ECO:0000256" key="4">
    <source>
        <dbReference type="ARBA" id="ARBA00022827"/>
    </source>
</evidence>
<evidence type="ECO:0000256" key="3">
    <source>
        <dbReference type="ARBA" id="ARBA00022630"/>
    </source>
</evidence>
<dbReference type="PROSITE" id="PS00624">
    <property type="entry name" value="GMC_OXRED_2"/>
    <property type="match status" value="1"/>
</dbReference>
<dbReference type="GeneID" id="8857622"/>
<dbReference type="InterPro" id="IPR036188">
    <property type="entry name" value="FAD/NAD-bd_sf"/>
</dbReference>
<dbReference type="GO" id="GO:0050660">
    <property type="term" value="F:flavin adenine dinucleotide binding"/>
    <property type="evidence" value="ECO:0007669"/>
    <property type="project" value="InterPro"/>
</dbReference>
<gene>
    <name evidence="9" type="ORF">NAEGRDRAFT_74589</name>
</gene>
<dbReference type="STRING" id="5762.D2VZR5"/>
<keyword evidence="6" id="KW-0472">Membrane</keyword>
<dbReference type="EMBL" id="GG738915">
    <property type="protein sequence ID" value="EFC37745.1"/>
    <property type="molecule type" value="Genomic_DNA"/>
</dbReference>
<dbReference type="InParanoid" id="D2VZR5"/>
<evidence type="ECO:0000313" key="9">
    <source>
        <dbReference type="EMBL" id="EFC37745.1"/>
    </source>
</evidence>
<evidence type="ECO:0000259" key="8">
    <source>
        <dbReference type="PROSITE" id="PS00624"/>
    </source>
</evidence>
<dbReference type="AlphaFoldDB" id="D2VZR5"/>
<comment type="similarity">
    <text evidence="2 5">Belongs to the GMC oxidoreductase family.</text>
</comment>
<accession>D2VZR5</accession>
<dbReference type="GO" id="GO:0016614">
    <property type="term" value="F:oxidoreductase activity, acting on CH-OH group of donors"/>
    <property type="evidence" value="ECO:0007669"/>
    <property type="project" value="InterPro"/>
</dbReference>
<keyword evidence="6" id="KW-1133">Transmembrane helix</keyword>
<dbReference type="KEGG" id="ngr:NAEGRDRAFT_74589"/>
<dbReference type="Gene3D" id="3.30.560.10">
    <property type="entry name" value="Glucose Oxidase, domain 3"/>
    <property type="match status" value="1"/>
</dbReference>
<feature type="domain" description="Glucose-methanol-choline oxidoreductase N-terminal" evidence="7">
    <location>
        <begin position="132"/>
        <end position="155"/>
    </location>
</feature>
<organism evidence="10">
    <name type="scientific">Naegleria gruberi</name>
    <name type="common">Amoeba</name>
    <dbReference type="NCBI Taxonomy" id="5762"/>
    <lineage>
        <taxon>Eukaryota</taxon>
        <taxon>Discoba</taxon>
        <taxon>Heterolobosea</taxon>
        <taxon>Tetramitia</taxon>
        <taxon>Eutetramitia</taxon>
        <taxon>Vahlkampfiidae</taxon>
        <taxon>Naegleria</taxon>
    </lineage>
</organism>
<evidence type="ECO:0000256" key="2">
    <source>
        <dbReference type="ARBA" id="ARBA00010790"/>
    </source>
</evidence>
<dbReference type="Pfam" id="PF00732">
    <property type="entry name" value="GMC_oxred_N"/>
    <property type="match status" value="1"/>
</dbReference>
<protein>
    <submittedName>
        <fullName evidence="9">Predicted protein</fullName>
    </submittedName>
</protein>
<dbReference type="InterPro" id="IPR000172">
    <property type="entry name" value="GMC_OxRdtase_N"/>
</dbReference>
<keyword evidence="6" id="KW-0812">Transmembrane</keyword>
<dbReference type="Gene3D" id="3.50.50.60">
    <property type="entry name" value="FAD/NAD(P)-binding domain"/>
    <property type="match status" value="1"/>
</dbReference>
<name>D2VZR5_NAEGR</name>
<dbReference type="SUPFAM" id="SSF51905">
    <property type="entry name" value="FAD/NAD(P)-binding domain"/>
    <property type="match status" value="1"/>
</dbReference>
<evidence type="ECO:0000256" key="5">
    <source>
        <dbReference type="RuleBase" id="RU003968"/>
    </source>
</evidence>
<dbReference type="InterPro" id="IPR012132">
    <property type="entry name" value="GMC_OxRdtase"/>
</dbReference>
<evidence type="ECO:0000256" key="6">
    <source>
        <dbReference type="SAM" id="Phobius"/>
    </source>
</evidence>
<feature type="transmembrane region" description="Helical" evidence="6">
    <location>
        <begin position="12"/>
        <end position="31"/>
    </location>
</feature>
<proteinExistence type="inferred from homology"/>
<dbReference type="OrthoDB" id="269227at2759"/>
<dbReference type="RefSeq" id="XP_002670489.1">
    <property type="nucleotide sequence ID" value="XM_002670443.1"/>
</dbReference>
<evidence type="ECO:0000313" key="10">
    <source>
        <dbReference type="Proteomes" id="UP000006671"/>
    </source>
</evidence>
<dbReference type="eggNOG" id="KOG1238">
    <property type="taxonomic scope" value="Eukaryota"/>
</dbReference>
<keyword evidence="3 5" id="KW-0285">Flavoprotein</keyword>
<evidence type="ECO:0000256" key="1">
    <source>
        <dbReference type="ARBA" id="ARBA00001974"/>
    </source>
</evidence>